<dbReference type="PANTHER" id="PTHR43471:SF14">
    <property type="entry name" value="ABC-2 TYPE TRANSPORT SYSTEM PERMEASE PROTEIN"/>
    <property type="match status" value="1"/>
</dbReference>
<gene>
    <name evidence="2" type="ORF">MNV_1250017</name>
</gene>
<feature type="transmembrane region" description="Helical" evidence="1">
    <location>
        <begin position="61"/>
        <end position="85"/>
    </location>
</feature>
<dbReference type="GO" id="GO:0140359">
    <property type="term" value="F:ABC-type transporter activity"/>
    <property type="evidence" value="ECO:0007669"/>
    <property type="project" value="InterPro"/>
</dbReference>
<proteinExistence type="predicted"/>
<protein>
    <submittedName>
        <fullName evidence="2">Putative ABC-2 type transport system permease protein</fullName>
    </submittedName>
</protein>
<keyword evidence="1" id="KW-1133">Transmembrane helix</keyword>
<accession>A0A284VKB5</accession>
<dbReference type="EMBL" id="FZMP01000030">
    <property type="protein sequence ID" value="SNQ59637.1"/>
    <property type="molecule type" value="Genomic_DNA"/>
</dbReference>
<evidence type="ECO:0000313" key="3">
    <source>
        <dbReference type="Proteomes" id="UP000218615"/>
    </source>
</evidence>
<sequence length="307" mass="33065">MKRNIENVFVIAQKEFADSLWSPRFLLILGIFMTILLVNGYQAGQNMSRMGGEFIGVFSPLINSFIGLASLITGVGGLVAVGLGFDAIVKERKSGSLNVLLTHPVYRDQVITGKLIGMMVTLGLGIVISIVASTGIMVGVSGITVSTEVIGRIIVFVVLAFLFMLSYLALSVAISTFTKESSSSLMYSIAVWLALVLLLSMIASAAAGIITEQSISEDASENQVKITRAIMYISPAVHFEELITGPPVGGLMGGKSSSSEMHGLFDTGFSLGYWVEQNWDNLLVLIVFPVILLLISYMAFMRQDITM</sequence>
<reference evidence="3" key="1">
    <citation type="submission" date="2017-06" db="EMBL/GenBank/DDBJ databases">
        <authorList>
            <person name="Cremers G."/>
        </authorList>
    </citation>
    <scope>NUCLEOTIDE SEQUENCE [LARGE SCALE GENOMIC DNA]</scope>
</reference>
<dbReference type="AlphaFoldDB" id="A0A284VKB5"/>
<dbReference type="RefSeq" id="WP_096203977.1">
    <property type="nucleotide sequence ID" value="NZ_FZMP01000030.1"/>
</dbReference>
<keyword evidence="1" id="KW-0472">Membrane</keyword>
<name>A0A284VKB5_9EURY</name>
<dbReference type="PANTHER" id="PTHR43471">
    <property type="entry name" value="ABC TRANSPORTER PERMEASE"/>
    <property type="match status" value="1"/>
</dbReference>
<keyword evidence="1" id="KW-0812">Transmembrane</keyword>
<organism evidence="2 3">
    <name type="scientific">Candidatus Methanoperedens nitratireducens</name>
    <dbReference type="NCBI Taxonomy" id="1392998"/>
    <lineage>
        <taxon>Archaea</taxon>
        <taxon>Methanobacteriati</taxon>
        <taxon>Methanobacteriota</taxon>
        <taxon>Stenosarchaea group</taxon>
        <taxon>Methanomicrobia</taxon>
        <taxon>Methanosarcinales</taxon>
        <taxon>ANME-2 cluster</taxon>
        <taxon>Candidatus Methanoperedentaceae</taxon>
        <taxon>Candidatus Methanoperedens</taxon>
    </lineage>
</organism>
<feature type="transmembrane region" description="Helical" evidence="1">
    <location>
        <begin position="115"/>
        <end position="143"/>
    </location>
</feature>
<feature type="transmembrane region" description="Helical" evidence="1">
    <location>
        <begin position="149"/>
        <end position="173"/>
    </location>
</feature>
<dbReference type="Pfam" id="PF12679">
    <property type="entry name" value="ABC2_membrane_2"/>
    <property type="match status" value="1"/>
</dbReference>
<dbReference type="GO" id="GO:0005886">
    <property type="term" value="C:plasma membrane"/>
    <property type="evidence" value="ECO:0007669"/>
    <property type="project" value="UniProtKB-SubCell"/>
</dbReference>
<evidence type="ECO:0000313" key="2">
    <source>
        <dbReference type="EMBL" id="SNQ59637.1"/>
    </source>
</evidence>
<feature type="transmembrane region" description="Helical" evidence="1">
    <location>
        <begin position="21"/>
        <end position="41"/>
    </location>
</feature>
<keyword evidence="3" id="KW-1185">Reference proteome</keyword>
<evidence type="ECO:0000256" key="1">
    <source>
        <dbReference type="SAM" id="Phobius"/>
    </source>
</evidence>
<dbReference type="Proteomes" id="UP000218615">
    <property type="component" value="Unassembled WGS sequence"/>
</dbReference>
<dbReference type="OrthoDB" id="86287at2157"/>
<feature type="transmembrane region" description="Helical" evidence="1">
    <location>
        <begin position="282"/>
        <end position="300"/>
    </location>
</feature>
<feature type="transmembrane region" description="Helical" evidence="1">
    <location>
        <begin position="185"/>
        <end position="210"/>
    </location>
</feature>